<feature type="chain" id="PRO_5041998725" evidence="1">
    <location>
        <begin position="20"/>
        <end position="163"/>
    </location>
</feature>
<accession>A0AAE3IML5</accession>
<dbReference type="Pfam" id="PF14060">
    <property type="entry name" value="DUF4252"/>
    <property type="match status" value="1"/>
</dbReference>
<dbReference type="RefSeq" id="WP_263038340.1">
    <property type="nucleotide sequence ID" value="NZ_JAOTPL010000014.1"/>
</dbReference>
<keyword evidence="1" id="KW-0732">Signal</keyword>
<feature type="signal peptide" evidence="1">
    <location>
        <begin position="1"/>
        <end position="19"/>
    </location>
</feature>
<dbReference type="EMBL" id="JAOTPL010000014">
    <property type="protein sequence ID" value="MCU7694855.1"/>
    <property type="molecule type" value="Genomic_DNA"/>
</dbReference>
<evidence type="ECO:0000313" key="3">
    <source>
        <dbReference type="Proteomes" id="UP001209317"/>
    </source>
</evidence>
<dbReference type="Proteomes" id="UP001209317">
    <property type="component" value="Unassembled WGS sequence"/>
</dbReference>
<keyword evidence="3" id="KW-1185">Reference proteome</keyword>
<comment type="caution">
    <text evidence="2">The sequence shown here is derived from an EMBL/GenBank/DDBJ whole genome shotgun (WGS) entry which is preliminary data.</text>
</comment>
<evidence type="ECO:0000256" key="1">
    <source>
        <dbReference type="SAM" id="SignalP"/>
    </source>
</evidence>
<reference evidence="2" key="1">
    <citation type="submission" date="2022-10" db="EMBL/GenBank/DDBJ databases">
        <authorList>
            <person name="Kim H.S."/>
            <person name="Kim J.-S."/>
            <person name="Suh M.K."/>
            <person name="Eom M.K."/>
            <person name="Lee J.-S."/>
        </authorList>
    </citation>
    <scope>NUCLEOTIDE SEQUENCE</scope>
    <source>
        <strain evidence="2">LIP-5</strain>
    </source>
</reference>
<dbReference type="AlphaFoldDB" id="A0AAE3IML5"/>
<sequence length="163" mass="17972">MQKILLTLIILASVLTADAQKARLHNLFDQYEGTKGVTTIKIAKPMFRMLSNLKIDDADVEKIKPLLTKINSIKIMVVEPKAGNSAAANTLRQTVDAAIRNMNYQELMTVTSEANKIKFLAENASGNVLDHLLLSIMGESEQVLMLLDGSISMDDISRLANEK</sequence>
<protein>
    <submittedName>
        <fullName evidence="2">DUF4252 domain-containing protein</fullName>
    </submittedName>
</protein>
<gene>
    <name evidence="2" type="ORF">OD355_10045</name>
</gene>
<proteinExistence type="predicted"/>
<name>A0AAE3IML5_9BACT</name>
<dbReference type="InterPro" id="IPR025348">
    <property type="entry name" value="DUF4252"/>
</dbReference>
<organism evidence="2 3">
    <name type="scientific">Haoranjiania flava</name>
    <dbReference type="NCBI Taxonomy" id="1856322"/>
    <lineage>
        <taxon>Bacteria</taxon>
        <taxon>Pseudomonadati</taxon>
        <taxon>Bacteroidota</taxon>
        <taxon>Chitinophagia</taxon>
        <taxon>Chitinophagales</taxon>
        <taxon>Chitinophagaceae</taxon>
        <taxon>Haoranjiania</taxon>
    </lineage>
</organism>
<evidence type="ECO:0000313" key="2">
    <source>
        <dbReference type="EMBL" id="MCU7694855.1"/>
    </source>
</evidence>